<feature type="transmembrane region" description="Helical" evidence="2">
    <location>
        <begin position="32"/>
        <end position="57"/>
    </location>
</feature>
<feature type="region of interest" description="Disordered" evidence="1">
    <location>
        <begin position="191"/>
        <end position="215"/>
    </location>
</feature>
<keyword evidence="2" id="KW-0812">Transmembrane</keyword>
<organism evidence="3 4">
    <name type="scientific">Mesorhabditis belari</name>
    <dbReference type="NCBI Taxonomy" id="2138241"/>
    <lineage>
        <taxon>Eukaryota</taxon>
        <taxon>Metazoa</taxon>
        <taxon>Ecdysozoa</taxon>
        <taxon>Nematoda</taxon>
        <taxon>Chromadorea</taxon>
        <taxon>Rhabditida</taxon>
        <taxon>Rhabditina</taxon>
        <taxon>Rhabditomorpha</taxon>
        <taxon>Rhabditoidea</taxon>
        <taxon>Rhabditidae</taxon>
        <taxon>Mesorhabditinae</taxon>
        <taxon>Mesorhabditis</taxon>
    </lineage>
</organism>
<accession>A0AAF3J3W4</accession>
<evidence type="ECO:0000313" key="5">
    <source>
        <dbReference type="WBParaSite" id="MBELARI_LOCUS368.2"/>
    </source>
</evidence>
<evidence type="ECO:0000256" key="2">
    <source>
        <dbReference type="SAM" id="Phobius"/>
    </source>
</evidence>
<dbReference type="AlphaFoldDB" id="A0AAF3J3W4"/>
<keyword evidence="2" id="KW-1133">Transmembrane helix</keyword>
<keyword evidence="2" id="KW-0472">Membrane</keyword>
<reference evidence="4 5" key="1">
    <citation type="submission" date="2024-02" db="UniProtKB">
        <authorList>
            <consortium name="WormBaseParasite"/>
        </authorList>
    </citation>
    <scope>IDENTIFICATION</scope>
</reference>
<dbReference type="Proteomes" id="UP000887575">
    <property type="component" value="Unassembled WGS sequence"/>
</dbReference>
<evidence type="ECO:0000313" key="4">
    <source>
        <dbReference type="WBParaSite" id="MBELARI_LOCUS14584.1"/>
    </source>
</evidence>
<evidence type="ECO:0000256" key="1">
    <source>
        <dbReference type="SAM" id="MobiDB-lite"/>
    </source>
</evidence>
<feature type="transmembrane region" description="Helical" evidence="2">
    <location>
        <begin position="78"/>
        <end position="106"/>
    </location>
</feature>
<name>A0AAF3J3W4_9BILA</name>
<dbReference type="WBParaSite" id="MBELARI_LOCUS14584.1">
    <property type="protein sequence ID" value="MBELARI_LOCUS14584.1"/>
    <property type="gene ID" value="MBELARI_LOCUS14584"/>
</dbReference>
<dbReference type="WBParaSite" id="MBELARI_LOCUS368.2">
    <property type="protein sequence ID" value="MBELARI_LOCUS368.2"/>
    <property type="gene ID" value="MBELARI_LOCUS368"/>
</dbReference>
<sequence length="215" mass="24797">MWTFNPLIPGNTYTDITKMMFQEVESGKPKSWTLITIVMLLTMLLNLGIIIIFRVLLDSEDEINEPLVQGELRDRMTAFLGIFTMTFFFGCWCCFCCGGLLCQGLWYCPRYCYRGITRLLLNGITIPRFRGGDRSQTENDKVPDQILEEIVMNARGFTQNPSSSSFVREPRDVRAWERAPSFDQMVHLEAIGDRKNGPQRPPQRQRAYSIDVGFE</sequence>
<evidence type="ECO:0000313" key="3">
    <source>
        <dbReference type="Proteomes" id="UP000887575"/>
    </source>
</evidence>
<protein>
    <submittedName>
        <fullName evidence="4 5">Uncharacterized protein</fullName>
    </submittedName>
</protein>
<proteinExistence type="predicted"/>
<keyword evidence="3" id="KW-1185">Reference proteome</keyword>